<organism evidence="1 2">
    <name type="scientific">Luteibacter pinisoli</name>
    <dbReference type="NCBI Taxonomy" id="2589080"/>
    <lineage>
        <taxon>Bacteria</taxon>
        <taxon>Pseudomonadati</taxon>
        <taxon>Pseudomonadota</taxon>
        <taxon>Gammaproteobacteria</taxon>
        <taxon>Lysobacterales</taxon>
        <taxon>Rhodanobacteraceae</taxon>
        <taxon>Luteibacter</taxon>
    </lineage>
</organism>
<proteinExistence type="predicted"/>
<sequence length="647" mass="70636">MVKTIRSVDTSFDHLKPVVPAALSDGLLPISSFDPFLVVCAPIIDVPGYVTMPGDLFSAAVNGQTFIETKVEYKGEDSPYVELHIPKDRIDDLEDGIHALSYISQQRPIGERISSGKTLIYLDRSPAGGRYLPRIVFEERIELDGLSLRGLLDLPDAALVGIIPDYAGIDPRDTIHVFMKRRGTNEELAATTISALTDGRPMEVRFDRSILEKINAAGRVDFYYHVVDAASIKSTSSATTPINLSILDSPEQLPPPMVEGADDGLLTDADIRPSLQVRIPALIPQAHAGDTIQLFVGDRAFMPFEIDEDDLDNGPLKTVSLDYATVVSFADGMTDQPFTQQFHYVHRRFGVESTSEAVVHQFDTTLPGGWDPLPATPENEALGLPVLRGATGPVDNVISFEDSTKPASAFIPAPTHVSRAGNGIDEGDRISVELDGTVVAEHVVMDEPYPIIVTIPAKALREHTGLVKMAYEVTRLLSTEPHVAKAKSPSQDVRIHSADALPGAGAALSPSTFIKAREREEEQGYAIRFPDFINGYTQLRIFEYVNMKDGDEITITYNAFDKYDGGKYVPEASGELKHRVTAADLVPKREADPFTGDAIYIDIDFPIEPAKRLNHGHFEYSHVVTNAVGSGASSLKEVIVVLRLPQG</sequence>
<dbReference type="OrthoDB" id="5949475at2"/>
<dbReference type="KEGG" id="lpy:FIV34_09145"/>
<evidence type="ECO:0000313" key="1">
    <source>
        <dbReference type="EMBL" id="QDE39357.1"/>
    </source>
</evidence>
<evidence type="ECO:0000313" key="2">
    <source>
        <dbReference type="Proteomes" id="UP000316093"/>
    </source>
</evidence>
<gene>
    <name evidence="1" type="ORF">FIV34_09145</name>
</gene>
<name>A0A4Y5Z2Q0_9GAMM</name>
<reference evidence="1 2" key="1">
    <citation type="submission" date="2019-06" db="EMBL/GenBank/DDBJ databases">
        <title>A complete genome sequence for Luteibacter pinisoli MAH-14.</title>
        <authorList>
            <person name="Baltrus D.A."/>
        </authorList>
    </citation>
    <scope>NUCLEOTIDE SEQUENCE [LARGE SCALE GENOMIC DNA]</scope>
    <source>
        <strain evidence="1 2">MAH-14</strain>
    </source>
</reference>
<protein>
    <submittedName>
        <fullName evidence="1">Uncharacterized protein</fullName>
    </submittedName>
</protein>
<dbReference type="EMBL" id="CP041046">
    <property type="protein sequence ID" value="QDE39357.1"/>
    <property type="molecule type" value="Genomic_DNA"/>
</dbReference>
<dbReference type="Proteomes" id="UP000316093">
    <property type="component" value="Chromosome"/>
</dbReference>
<dbReference type="RefSeq" id="WP_139981801.1">
    <property type="nucleotide sequence ID" value="NZ_CP041046.1"/>
</dbReference>
<dbReference type="AlphaFoldDB" id="A0A4Y5Z2Q0"/>
<keyword evidence="2" id="KW-1185">Reference proteome</keyword>
<accession>A0A4Y5Z2Q0</accession>